<dbReference type="eggNOG" id="ENOG5033C4E">
    <property type="taxonomic scope" value="Bacteria"/>
</dbReference>
<keyword evidence="1" id="KW-0472">Membrane</keyword>
<name>F9NVL7_9ACTN</name>
<accession>F9NVL7</accession>
<evidence type="ECO:0000313" key="2">
    <source>
        <dbReference type="EMBL" id="EGR97082.1"/>
    </source>
</evidence>
<organism evidence="2 3">
    <name type="scientific">[Propionibacterium] namnetense SK182B-JCVI</name>
    <dbReference type="NCBI Taxonomy" id="1051006"/>
    <lineage>
        <taxon>Bacteria</taxon>
        <taxon>Bacillati</taxon>
        <taxon>Actinomycetota</taxon>
        <taxon>Actinomycetes</taxon>
        <taxon>Propionibacteriales</taxon>
        <taxon>Propionibacteriaceae</taxon>
        <taxon>Cutibacterium</taxon>
    </lineage>
</organism>
<dbReference type="STRING" id="1574624.GCA_001642025_00019"/>
<gene>
    <name evidence="2" type="ORF">HMPREF1162_0846</name>
</gene>
<keyword evidence="1" id="KW-1133">Transmembrane helix</keyword>
<reference evidence="2 3" key="1">
    <citation type="submission" date="2011-07" db="EMBL/GenBank/DDBJ databases">
        <title>Genome Sequence of Propionibacterium acnes SK182B-JCVI.</title>
        <authorList>
            <person name="Durkin A.S."/>
            <person name="Madupu R."/>
            <person name="Hostetler J."/>
            <person name="Radune D."/>
            <person name="Torralba M."/>
            <person name="Methe B."/>
            <person name="Sutton G."/>
            <person name="Strausberg R.L."/>
            <person name="Nelson K.E."/>
        </authorList>
    </citation>
    <scope>NUCLEOTIDE SEQUENCE [LARGE SCALE GENOMIC DNA]</scope>
    <source>
        <strain evidence="2 3">SK182B-JCVI</strain>
    </source>
</reference>
<dbReference type="InterPro" id="IPR025339">
    <property type="entry name" value="DUF4245"/>
</dbReference>
<dbReference type="EMBL" id="AFUN01000032">
    <property type="protein sequence ID" value="EGR97082.1"/>
    <property type="molecule type" value="Genomic_DNA"/>
</dbReference>
<comment type="caution">
    <text evidence="2">The sequence shown here is derived from an EMBL/GenBank/DDBJ whole genome shotgun (WGS) entry which is preliminary data.</text>
</comment>
<protein>
    <recommendedName>
        <fullName evidence="4">DUF4245 domain-containing protein</fullName>
    </recommendedName>
</protein>
<dbReference type="PATRIC" id="fig|1051006.4.peg.1232"/>
<sequence length="193" mass="21281">MRVGGICNNRRVPRNPRAGVKDMFLSLVVILVPVMLIVWFFTRTPEEPSIQQVDWKPVVASARSHAGYPVLAPTEVPGDWRPTKARYANRGDRWVGNTVSAGNRWELGFLTGKNLYLAVNQSDEPGTAFVTSVMRSATEDGKITIGRYTWTKMISPDDRTHALVTKIGSATAVIVADADYRVLTDFAGMLTTA</sequence>
<evidence type="ECO:0008006" key="4">
    <source>
        <dbReference type="Google" id="ProtNLM"/>
    </source>
</evidence>
<evidence type="ECO:0000313" key="3">
    <source>
        <dbReference type="Proteomes" id="UP000007832"/>
    </source>
</evidence>
<dbReference type="Pfam" id="PF14030">
    <property type="entry name" value="DUF4245"/>
    <property type="match status" value="1"/>
</dbReference>
<evidence type="ECO:0000256" key="1">
    <source>
        <dbReference type="SAM" id="Phobius"/>
    </source>
</evidence>
<keyword evidence="1" id="KW-0812">Transmembrane</keyword>
<feature type="transmembrane region" description="Helical" evidence="1">
    <location>
        <begin position="23"/>
        <end position="42"/>
    </location>
</feature>
<dbReference type="Proteomes" id="UP000007832">
    <property type="component" value="Unassembled WGS sequence"/>
</dbReference>
<dbReference type="AlphaFoldDB" id="F9NVL7"/>
<proteinExistence type="predicted"/>